<proteinExistence type="predicted"/>
<dbReference type="AlphaFoldDB" id="A0A9X6FA62"/>
<organism evidence="1 2">
    <name type="scientific">Bacillus thuringiensis serovar yosoo</name>
    <dbReference type="NCBI Taxonomy" id="180848"/>
    <lineage>
        <taxon>Bacteria</taxon>
        <taxon>Bacillati</taxon>
        <taxon>Bacillota</taxon>
        <taxon>Bacilli</taxon>
        <taxon>Bacillales</taxon>
        <taxon>Bacillaceae</taxon>
        <taxon>Bacillus</taxon>
        <taxon>Bacillus cereus group</taxon>
    </lineage>
</organism>
<name>A0A9X6FA62_BACTU</name>
<dbReference type="RefSeq" id="WP_087966846.1">
    <property type="nucleotide sequence ID" value="NZ_NFDN01000064.1"/>
</dbReference>
<comment type="caution">
    <text evidence="1">The sequence shown here is derived from an EMBL/GenBank/DDBJ whole genome shotgun (WGS) entry which is preliminary data.</text>
</comment>
<reference evidence="1 2" key="1">
    <citation type="submission" date="2016-10" db="EMBL/GenBank/DDBJ databases">
        <title>Comparative genomics of Bacillus thuringiensis reveals a path to pathogens against multiple invertebrate hosts.</title>
        <authorList>
            <person name="Zheng J."/>
            <person name="Gao Q."/>
            <person name="Liu H."/>
            <person name="Peng D."/>
            <person name="Ruan L."/>
            <person name="Sun M."/>
        </authorList>
    </citation>
    <scope>NUCLEOTIDE SEQUENCE [LARGE SCALE GENOMIC DNA]</scope>
    <source>
        <strain evidence="1">BGSC 4CA1</strain>
    </source>
</reference>
<dbReference type="SUPFAM" id="SSF52467">
    <property type="entry name" value="DHS-like NAD/FAD-binding domain"/>
    <property type="match status" value="1"/>
</dbReference>
<dbReference type="Proteomes" id="UP000195129">
    <property type="component" value="Unassembled WGS sequence"/>
</dbReference>
<dbReference type="InterPro" id="IPR029035">
    <property type="entry name" value="DHS-like_NAD/FAD-binding_dom"/>
</dbReference>
<gene>
    <name evidence="1" type="ORF">BK746_17860</name>
</gene>
<dbReference type="EMBL" id="NFDN01000064">
    <property type="protein sequence ID" value="OTY56459.1"/>
    <property type="molecule type" value="Genomic_DNA"/>
</dbReference>
<accession>A0A9X6FA62</accession>
<sequence length="1161" mass="137474">MKKDVEKFFQDNLTMYPHLKAIRDRLWMKDGKSRVSVMIGAGFSLNAKKVESSFESMALWSHLEKRLIQDLTHHPNIGEKDVLAISQIYVEEYGRTSLDEILKEAIPDDNYEPDTIHHDLLKLPWADIYTTNYDTLLERAKKHVYERNYQVIYDINDIPSSVQPRIVKLHGSFPSHRPFIFTKKDYEKYQQDFRPFVNMVQQSIMETTFVLIGFSGDDPNFKKWTTWVLDNLGEHKPKIYMIDCNGQSEMRFNELAKMGITLIDFKEIYNEPGNPYPIMFADIFDYLSYKNRKEKTKWPYEGYHRIENFKVNRETYPGWFVIPNDIRKKYVQDIQQQMTFFINKTSSIKDKEIIDYINEIVWCCEKFYIPIEFNSVASMLEGLISQVDEIDKEYIPLLFRLLKEDRLKINANGFFRYKSILEGLKLNQEEAHKLLYEQILFTLNSDFQVIEEMMDQWHVGKSEIEWGIKKAIIYFRVHQNDKATRMLYEYLQTIRSLLAIKPDDYRLLSLESVVLHHLQNSGREDRLSLLNSKNCDVGREYEQSVISIKKFENTLGTKHTYGFDPGSEKFKTKYSLLIDKALLDSFAALQMQETLMLPTTNTYELDLAIRNLEEFYPIYCQMKKIQNIEIEDLDRVFSRESIYAMEKTNINILSDYLINSIFNKYHNDLDIRIEVEVLSRIYFALSIKEREHLDTKLIYFINKAEIFKPKEIKVIQQFLERIIVSKNCVESELFLKMLIDNEIVSLENNNVIMGNAFFIHIVKGLEQRIRFIQFEVPQNHIEILFGNLNNDDEHDVALLKLIALARTKSLSELYYGKLLSYIKNYSRRQSSKLKFIIEEIISQEQVLQLIDESEFVKKEIPKFYSSRSLTINNQLNIYFEELSNVFSYHIIDANGKELKKGIYKQWLEKFYFWWESQKEGFKKIEQDYEDRHFGSYNYLDELVFILGNNIWGTIPKEYLGESDINKMKEIYWDILDIKKGFSYSLIPCFERLGINGDRNIELLIDGLSDKKRNNVNLAMQALYDCLLLNEHKKISVNSVLIKTEILQLIKYGTVDIVSMAIDIIKDIAKYIPSVFNESDYKLLIKYANNYLRTINEGELEISTRDDLNLLTSYTNLVIYISRNKSSIVGEQFNEWKKYIRNNLLPEVRIWADFLEDKVMIN</sequence>
<protein>
    <submittedName>
        <fullName evidence="1">SIR2 family protein</fullName>
    </submittedName>
</protein>
<evidence type="ECO:0000313" key="1">
    <source>
        <dbReference type="EMBL" id="OTY56459.1"/>
    </source>
</evidence>
<evidence type="ECO:0000313" key="2">
    <source>
        <dbReference type="Proteomes" id="UP000195129"/>
    </source>
</evidence>
<dbReference type="Pfam" id="PF13289">
    <property type="entry name" value="SIR2_2"/>
    <property type="match status" value="1"/>
</dbReference>